<dbReference type="PANTHER" id="PTHR38443">
    <property type="match status" value="1"/>
</dbReference>
<keyword evidence="1" id="KW-1133">Transmembrane helix</keyword>
<dbReference type="Gene3D" id="1.20.1170.10">
    <property type="match status" value="1"/>
</dbReference>
<gene>
    <name evidence="2" type="ORF">BE08_05720</name>
</gene>
<evidence type="ECO:0000313" key="2">
    <source>
        <dbReference type="EMBL" id="KYF55221.1"/>
    </source>
</evidence>
<dbReference type="GO" id="GO:0016020">
    <property type="term" value="C:membrane"/>
    <property type="evidence" value="ECO:0007669"/>
    <property type="project" value="InterPro"/>
</dbReference>
<keyword evidence="1" id="KW-0812">Transmembrane</keyword>
<evidence type="ECO:0000256" key="1">
    <source>
        <dbReference type="SAM" id="Phobius"/>
    </source>
</evidence>
<dbReference type="SUPFAM" id="SSF58100">
    <property type="entry name" value="Bacterial hemolysins"/>
    <property type="match status" value="1"/>
</dbReference>
<dbReference type="EMBL" id="JELY01001597">
    <property type="protein sequence ID" value="KYF55221.1"/>
    <property type="molecule type" value="Genomic_DNA"/>
</dbReference>
<dbReference type="CDD" id="cd22655">
    <property type="entry name" value="ClyA_MakA-like"/>
    <property type="match status" value="1"/>
</dbReference>
<keyword evidence="1" id="KW-0472">Membrane</keyword>
<protein>
    <recommendedName>
        <fullName evidence="4">Non-hemolytic enterotoxin lytic component L1</fullName>
    </recommendedName>
</protein>
<dbReference type="Pfam" id="PF05791">
    <property type="entry name" value="Bacillus_HBL"/>
    <property type="match status" value="1"/>
</dbReference>
<dbReference type="InterPro" id="IPR052785">
    <property type="entry name" value="Enterotoxin_cmpnt"/>
</dbReference>
<dbReference type="AlphaFoldDB" id="A0A150PHN9"/>
<reference evidence="2 3" key="1">
    <citation type="submission" date="2014-02" db="EMBL/GenBank/DDBJ databases">
        <title>The small core and large imbalanced accessory genome model reveals a collaborative survival strategy of Sorangium cellulosum strains in nature.</title>
        <authorList>
            <person name="Han K."/>
            <person name="Peng R."/>
            <person name="Blom J."/>
            <person name="Li Y.-Z."/>
        </authorList>
    </citation>
    <scope>NUCLEOTIDE SEQUENCE [LARGE SCALE GENOMIC DNA]</scope>
    <source>
        <strain evidence="2 3">So0157-25</strain>
    </source>
</reference>
<dbReference type="InterPro" id="IPR008414">
    <property type="entry name" value="HBL"/>
</dbReference>
<evidence type="ECO:0000313" key="3">
    <source>
        <dbReference type="Proteomes" id="UP000075420"/>
    </source>
</evidence>
<feature type="transmembrane region" description="Helical" evidence="1">
    <location>
        <begin position="194"/>
        <end position="217"/>
    </location>
</feature>
<sequence>MSIAANDPQSTSDLQKQTQSAFVMLSLITQACHGILNTVFIAPDPKPSWFDDLNDKLDAAKTVATDWIDNLAPGVTGGVPTHVIDYGTTYQAFTAKIDAIATQYPDAQGADDPHVKEVHDLIAALEETVQSILDSAQKTADQLKGWGDRVQKAHDELSTGAANIQSAETTLQADIDKMNNAIQTLQDTIHQENIGIAASGAGIGVGLLLLIVGIALAPETGGASLVVAGTGGLLVIGGAVTWGVMQHKINEQFDEIAKDQAEKDSDQRQIVALQGLAIASSQSIAYTTDASSALSNFRTAWNVFQGELQGVRDKLLHGQSSLRVIVADAFTDAAAQEWQDATSFAQSLVNAPVSFPSAQLPMSSSTLAAVA</sequence>
<comment type="caution">
    <text evidence="2">The sequence shown here is derived from an EMBL/GenBank/DDBJ whole genome shotgun (WGS) entry which is preliminary data.</text>
</comment>
<dbReference type="Proteomes" id="UP000075420">
    <property type="component" value="Unassembled WGS sequence"/>
</dbReference>
<feature type="transmembrane region" description="Helical" evidence="1">
    <location>
        <begin position="223"/>
        <end position="245"/>
    </location>
</feature>
<dbReference type="PANTHER" id="PTHR38443:SF2">
    <property type="entry name" value="NON-HEMOLYTIC ENTEROTOXIN LYTIC COMPONENT L1"/>
    <property type="match status" value="1"/>
</dbReference>
<name>A0A150PHN9_SORCE</name>
<accession>A0A150PHN9</accession>
<organism evidence="2 3">
    <name type="scientific">Sorangium cellulosum</name>
    <name type="common">Polyangium cellulosum</name>
    <dbReference type="NCBI Taxonomy" id="56"/>
    <lineage>
        <taxon>Bacteria</taxon>
        <taxon>Pseudomonadati</taxon>
        <taxon>Myxococcota</taxon>
        <taxon>Polyangia</taxon>
        <taxon>Polyangiales</taxon>
        <taxon>Polyangiaceae</taxon>
        <taxon>Sorangium</taxon>
    </lineage>
</organism>
<proteinExistence type="predicted"/>
<evidence type="ECO:0008006" key="4">
    <source>
        <dbReference type="Google" id="ProtNLM"/>
    </source>
</evidence>